<gene>
    <name evidence="7" type="ORF">OESDEN_07548</name>
</gene>
<feature type="transmembrane region" description="Helical" evidence="6">
    <location>
        <begin position="422"/>
        <end position="442"/>
    </location>
</feature>
<feature type="transmembrane region" description="Helical" evidence="6">
    <location>
        <begin position="490"/>
        <end position="512"/>
    </location>
</feature>
<feature type="transmembrane region" description="Helical" evidence="6">
    <location>
        <begin position="69"/>
        <end position="94"/>
    </location>
</feature>
<protein>
    <recommendedName>
        <fullName evidence="9">Transporter, major facilitator family protein</fullName>
    </recommendedName>
</protein>
<evidence type="ECO:0000256" key="2">
    <source>
        <dbReference type="ARBA" id="ARBA00009172"/>
    </source>
</evidence>
<feature type="transmembrane region" description="Helical" evidence="6">
    <location>
        <begin position="362"/>
        <end position="381"/>
    </location>
</feature>
<dbReference type="Gene3D" id="1.20.1250.20">
    <property type="entry name" value="MFS general substrate transporter like domains"/>
    <property type="match status" value="1"/>
</dbReference>
<dbReference type="PANTHER" id="PTHR23294:SF12">
    <property type="entry name" value="ADP,ATP CARRIER PROTEIN"/>
    <property type="match status" value="1"/>
</dbReference>
<evidence type="ECO:0000256" key="6">
    <source>
        <dbReference type="SAM" id="Phobius"/>
    </source>
</evidence>
<reference evidence="7 8" key="1">
    <citation type="submission" date="2014-03" db="EMBL/GenBank/DDBJ databases">
        <title>Draft genome of the hookworm Oesophagostomum dentatum.</title>
        <authorList>
            <person name="Mitreva M."/>
        </authorList>
    </citation>
    <scope>NUCLEOTIDE SEQUENCE [LARGE SCALE GENOMIC DNA]</scope>
    <source>
        <strain evidence="7 8">OD-Hann</strain>
    </source>
</reference>
<keyword evidence="3 6" id="KW-0812">Transmembrane</keyword>
<feature type="non-terminal residue" evidence="7">
    <location>
        <position position="625"/>
    </location>
</feature>
<feature type="transmembrane region" description="Helical" evidence="6">
    <location>
        <begin position="457"/>
        <end position="478"/>
    </location>
</feature>
<feature type="transmembrane region" description="Helical" evidence="6">
    <location>
        <begin position="133"/>
        <end position="153"/>
    </location>
</feature>
<dbReference type="PANTHER" id="PTHR23294">
    <property type="entry name" value="ET TRANSLATION PRODUCT-RELATED"/>
    <property type="match status" value="1"/>
</dbReference>
<feature type="non-terminal residue" evidence="7">
    <location>
        <position position="1"/>
    </location>
</feature>
<dbReference type="Pfam" id="PF05978">
    <property type="entry name" value="UNC-93"/>
    <property type="match status" value="2"/>
</dbReference>
<keyword evidence="4 6" id="KW-1133">Transmembrane helix</keyword>
<feature type="transmembrane region" description="Helical" evidence="6">
    <location>
        <begin position="568"/>
        <end position="589"/>
    </location>
</feature>
<keyword evidence="5 6" id="KW-0472">Membrane</keyword>
<dbReference type="Proteomes" id="UP000053660">
    <property type="component" value="Unassembled WGS sequence"/>
</dbReference>
<feature type="transmembrane region" description="Helical" evidence="6">
    <location>
        <begin position="224"/>
        <end position="245"/>
    </location>
</feature>
<feature type="transmembrane region" description="Helical" evidence="6">
    <location>
        <begin position="299"/>
        <end position="323"/>
    </location>
</feature>
<evidence type="ECO:0000256" key="1">
    <source>
        <dbReference type="ARBA" id="ARBA00004141"/>
    </source>
</evidence>
<sequence length="625" mass="69555">LLGIGTLFLYLGYFTQCFISESVIHSVHSKDPERISGFAGYYGQAFHYSAFAISSLFSAGLQHYFSSKWILFISTVLFAVYHLGFFHINSYYFYFSQVMMGFAYSLYNNGEGAYIAEHSSRRTVESNSGIETAAIYGMFFGVTLLAMLTFAFLPTKQYDSIASNSPRIIPSFKTQIKELAKTFVHPNMLLLFFTFLYMGILVSFFLGIYPTTLSFTASLVQDTYIVAFYSGAVGLAELSGGVFVRPMIKKLNKKRKLLVVMLVHVVVVISGTILFLLSVPERSTIEPNDGSSLLLKPNRYIACAIGYLIGMGDFTLTMARVIICQVAVPQNRNEVFSLTRIYQCISSCVVLFLSTYMTVTCWSTVLLTGMVIGVTTFLIVARNTSSETNKVSPVKNFFISKLNRKETSKEELAKTFVHPNMLLLFFTFLYMGILVSFFLGIYPTTLSFTASLVQDTYIVAFYSGAVGLAELSGGVFVRPMIKKLNKKRKLLVVMLVHVVVVISGTILFLLSVPERSTIEPNDGISLLLKPNRYIACAIGYLIGMGDFTLTMARVIICQVAVPQNRNEVFSLTRIYQCISSCVVLFLSTYMTVTCWSTVLLTGMVIGVTTFLIVARNTSSETNKVS</sequence>
<dbReference type="InterPro" id="IPR010291">
    <property type="entry name" value="Ion_channel_UNC-93"/>
</dbReference>
<dbReference type="InterPro" id="IPR036259">
    <property type="entry name" value="MFS_trans_sf"/>
</dbReference>
<feature type="transmembrane region" description="Helical" evidence="6">
    <location>
        <begin position="595"/>
        <end position="614"/>
    </location>
</feature>
<dbReference type="SUPFAM" id="SSF103473">
    <property type="entry name" value="MFS general substrate transporter"/>
    <property type="match status" value="2"/>
</dbReference>
<evidence type="ECO:0008006" key="9">
    <source>
        <dbReference type="Google" id="ProtNLM"/>
    </source>
</evidence>
<feature type="transmembrane region" description="Helical" evidence="6">
    <location>
        <begin position="257"/>
        <end position="279"/>
    </location>
</feature>
<organism evidence="7 8">
    <name type="scientific">Oesophagostomum dentatum</name>
    <name type="common">Nodular worm</name>
    <dbReference type="NCBI Taxonomy" id="61180"/>
    <lineage>
        <taxon>Eukaryota</taxon>
        <taxon>Metazoa</taxon>
        <taxon>Ecdysozoa</taxon>
        <taxon>Nematoda</taxon>
        <taxon>Chromadorea</taxon>
        <taxon>Rhabditida</taxon>
        <taxon>Rhabditina</taxon>
        <taxon>Rhabditomorpha</taxon>
        <taxon>Strongyloidea</taxon>
        <taxon>Strongylidae</taxon>
        <taxon>Oesophagostomum</taxon>
    </lineage>
</organism>
<evidence type="ECO:0000313" key="7">
    <source>
        <dbReference type="EMBL" id="KHJ92558.1"/>
    </source>
</evidence>
<dbReference type="EMBL" id="KN551279">
    <property type="protein sequence ID" value="KHJ92558.1"/>
    <property type="molecule type" value="Genomic_DNA"/>
</dbReference>
<dbReference type="OrthoDB" id="196103at2759"/>
<dbReference type="InterPro" id="IPR051617">
    <property type="entry name" value="UNC-93-like_regulator"/>
</dbReference>
<evidence type="ECO:0000256" key="4">
    <source>
        <dbReference type="ARBA" id="ARBA00022989"/>
    </source>
</evidence>
<proteinExistence type="inferred from homology"/>
<feature type="transmembrane region" description="Helical" evidence="6">
    <location>
        <begin position="7"/>
        <end position="27"/>
    </location>
</feature>
<evidence type="ECO:0000256" key="3">
    <source>
        <dbReference type="ARBA" id="ARBA00022692"/>
    </source>
</evidence>
<keyword evidence="8" id="KW-1185">Reference proteome</keyword>
<accession>A0A0B1T4R4</accession>
<feature type="transmembrane region" description="Helical" evidence="6">
    <location>
        <begin position="335"/>
        <end position="356"/>
    </location>
</feature>
<comment type="subcellular location">
    <subcellularLocation>
        <location evidence="1">Membrane</location>
        <topology evidence="1">Multi-pass membrane protein</topology>
    </subcellularLocation>
</comment>
<dbReference type="GO" id="GO:0016020">
    <property type="term" value="C:membrane"/>
    <property type="evidence" value="ECO:0007669"/>
    <property type="project" value="UniProtKB-SubCell"/>
</dbReference>
<evidence type="ECO:0000256" key="5">
    <source>
        <dbReference type="ARBA" id="ARBA00023136"/>
    </source>
</evidence>
<comment type="similarity">
    <text evidence="2">Belongs to the unc-93 family.</text>
</comment>
<name>A0A0B1T4R4_OESDE</name>
<feature type="transmembrane region" description="Helical" evidence="6">
    <location>
        <begin position="532"/>
        <end position="556"/>
    </location>
</feature>
<dbReference type="AlphaFoldDB" id="A0A0B1T4R4"/>
<feature type="transmembrane region" description="Helical" evidence="6">
    <location>
        <begin position="39"/>
        <end position="57"/>
    </location>
</feature>
<evidence type="ECO:0000313" key="8">
    <source>
        <dbReference type="Proteomes" id="UP000053660"/>
    </source>
</evidence>
<feature type="transmembrane region" description="Helical" evidence="6">
    <location>
        <begin position="189"/>
        <end position="209"/>
    </location>
</feature>